<dbReference type="InterPro" id="IPR029045">
    <property type="entry name" value="ClpP/crotonase-like_dom_sf"/>
</dbReference>
<dbReference type="GO" id="GO:0030288">
    <property type="term" value="C:outer membrane-bounded periplasmic space"/>
    <property type="evidence" value="ECO:0007669"/>
    <property type="project" value="TreeGrafter"/>
</dbReference>
<dbReference type="PROSITE" id="PS50106">
    <property type="entry name" value="PDZ"/>
    <property type="match status" value="1"/>
</dbReference>
<evidence type="ECO:0000256" key="1">
    <source>
        <dbReference type="ARBA" id="ARBA00009179"/>
    </source>
</evidence>
<gene>
    <name evidence="8" type="ORF">FPD46_04775</name>
</gene>
<dbReference type="InterPro" id="IPR004447">
    <property type="entry name" value="Peptidase_S41A"/>
</dbReference>
<dbReference type="GO" id="GO:0007165">
    <property type="term" value="P:signal transduction"/>
    <property type="evidence" value="ECO:0007669"/>
    <property type="project" value="TreeGrafter"/>
</dbReference>
<sequence>MKTKRNLIIAASLCSLLTASFIFTNLQAKNPTPTDAEKKIEALSKLTRTMSIIEQYYVDDVNYTDLVDKSIAGLLTNLDAHSSFLDEKGYKELKEQTNGEFGGLGFTITQKDGAISVVAPIEGSPAEKAGIKTDDIILRINNESTLGMTLNEAVSKMRGEPKTKVTLTIYRKGENKPFDVNLKRDIIKVDSVYTKLIEDENLLYLRITNFDKNVVDEASKAIKKHPNVKGIILDLRTNPGGILNQAVGLVNLFVDKGVIVSQKGKIKNENVEFKANPNKKISNAPLVVLVNGGSASASEIVSGALQDFKRAIIVGEKTFGKGSVQLILPMDEKGTEGLRLTIAKYYLPSGRTIQAVGVTPDIEVFPGKVSKEENHGFEIKEADLKKHLQAELEKIGHNQANKKDKKEDKNIITKEQINNDIQLKTAIDTIKILNITKKGE</sequence>
<dbReference type="SUPFAM" id="SSF50156">
    <property type="entry name" value="PDZ domain-like"/>
    <property type="match status" value="1"/>
</dbReference>
<dbReference type="InterPro" id="IPR055210">
    <property type="entry name" value="CtpA/B_N"/>
</dbReference>
<keyword evidence="4 5" id="KW-0720">Serine protease</keyword>
<dbReference type="InterPro" id="IPR001478">
    <property type="entry name" value="PDZ"/>
</dbReference>
<dbReference type="PANTHER" id="PTHR32060:SF30">
    <property type="entry name" value="CARBOXY-TERMINAL PROCESSING PROTEASE CTPA"/>
    <property type="match status" value="1"/>
</dbReference>
<keyword evidence="3 5" id="KW-0378">Hydrolase</keyword>
<dbReference type="GO" id="GO:0004175">
    <property type="term" value="F:endopeptidase activity"/>
    <property type="evidence" value="ECO:0007669"/>
    <property type="project" value="TreeGrafter"/>
</dbReference>
<organism evidence="8 9">
    <name type="scientific">Campylobacter peloridis</name>
    <dbReference type="NCBI Taxonomy" id="488546"/>
    <lineage>
        <taxon>Bacteria</taxon>
        <taxon>Pseudomonadati</taxon>
        <taxon>Campylobacterota</taxon>
        <taxon>Epsilonproteobacteria</taxon>
        <taxon>Campylobacterales</taxon>
        <taxon>Campylobacteraceae</taxon>
        <taxon>Campylobacter</taxon>
    </lineage>
</organism>
<dbReference type="Pfam" id="PF17820">
    <property type="entry name" value="PDZ_6"/>
    <property type="match status" value="1"/>
</dbReference>
<dbReference type="AlphaFoldDB" id="A0A5C7DPL5"/>
<dbReference type="Gene3D" id="3.90.226.10">
    <property type="entry name" value="2-enoyl-CoA Hydratase, Chain A, domain 1"/>
    <property type="match status" value="1"/>
</dbReference>
<dbReference type="NCBIfam" id="TIGR00225">
    <property type="entry name" value="prc"/>
    <property type="match status" value="1"/>
</dbReference>
<dbReference type="InterPro" id="IPR036034">
    <property type="entry name" value="PDZ_sf"/>
</dbReference>
<feature type="chain" id="PRO_5023043972" evidence="6">
    <location>
        <begin position="29"/>
        <end position="440"/>
    </location>
</feature>
<evidence type="ECO:0000313" key="9">
    <source>
        <dbReference type="Proteomes" id="UP000321310"/>
    </source>
</evidence>
<evidence type="ECO:0000256" key="3">
    <source>
        <dbReference type="ARBA" id="ARBA00022801"/>
    </source>
</evidence>
<feature type="domain" description="PDZ" evidence="7">
    <location>
        <begin position="90"/>
        <end position="158"/>
    </location>
</feature>
<dbReference type="GO" id="GO:0006508">
    <property type="term" value="P:proteolysis"/>
    <property type="evidence" value="ECO:0007669"/>
    <property type="project" value="UniProtKB-KW"/>
</dbReference>
<proteinExistence type="inferred from homology"/>
<dbReference type="InterPro" id="IPR041489">
    <property type="entry name" value="PDZ_6"/>
</dbReference>
<evidence type="ECO:0000256" key="6">
    <source>
        <dbReference type="SAM" id="SignalP"/>
    </source>
</evidence>
<comment type="similarity">
    <text evidence="1 5">Belongs to the peptidase S41A family.</text>
</comment>
<evidence type="ECO:0000313" key="8">
    <source>
        <dbReference type="EMBL" id="TXE81605.1"/>
    </source>
</evidence>
<dbReference type="Pfam" id="PF22694">
    <property type="entry name" value="CtpB_N-like"/>
    <property type="match status" value="1"/>
</dbReference>
<dbReference type="PANTHER" id="PTHR32060">
    <property type="entry name" value="TAIL-SPECIFIC PROTEASE"/>
    <property type="match status" value="1"/>
</dbReference>
<dbReference type="CDD" id="cd07560">
    <property type="entry name" value="Peptidase_S41_CPP"/>
    <property type="match status" value="1"/>
</dbReference>
<evidence type="ECO:0000256" key="5">
    <source>
        <dbReference type="RuleBase" id="RU004404"/>
    </source>
</evidence>
<dbReference type="Pfam" id="PF03572">
    <property type="entry name" value="Peptidase_S41"/>
    <property type="match status" value="1"/>
</dbReference>
<evidence type="ECO:0000256" key="2">
    <source>
        <dbReference type="ARBA" id="ARBA00022670"/>
    </source>
</evidence>
<reference evidence="8 9" key="1">
    <citation type="submission" date="2019-07" db="EMBL/GenBank/DDBJ databases">
        <title>Rapid identification of Enteric Bacteria from Whole Genome Sequences (WGS) using Average Nucleotide Identity (ANI).</title>
        <authorList>
            <person name="Lane C."/>
        </authorList>
    </citation>
    <scope>NUCLEOTIDE SEQUENCE [LARGE SCALE GENOMIC DNA]</scope>
    <source>
        <strain evidence="8 9">2016D-0250</strain>
    </source>
</reference>
<dbReference type="Proteomes" id="UP000321310">
    <property type="component" value="Unassembled WGS sequence"/>
</dbReference>
<dbReference type="Gene3D" id="3.30.750.44">
    <property type="match status" value="1"/>
</dbReference>
<accession>A0A5C7DPL5</accession>
<keyword evidence="2 5" id="KW-0645">Protease</keyword>
<comment type="caution">
    <text evidence="8">The sequence shown here is derived from an EMBL/GenBank/DDBJ whole genome shotgun (WGS) entry which is preliminary data.</text>
</comment>
<dbReference type="CDD" id="cd06782">
    <property type="entry name" value="cpPDZ_CPP-like"/>
    <property type="match status" value="1"/>
</dbReference>
<dbReference type="EMBL" id="VOWB01000047">
    <property type="protein sequence ID" value="TXE81605.1"/>
    <property type="molecule type" value="Genomic_DNA"/>
</dbReference>
<dbReference type="FunFam" id="2.30.42.10:FF:000063">
    <property type="entry name" value="Peptidase, S41 family"/>
    <property type="match status" value="1"/>
</dbReference>
<dbReference type="SUPFAM" id="SSF52096">
    <property type="entry name" value="ClpP/crotonase"/>
    <property type="match status" value="1"/>
</dbReference>
<dbReference type="SMART" id="SM00245">
    <property type="entry name" value="TSPc"/>
    <property type="match status" value="1"/>
</dbReference>
<feature type="signal peptide" evidence="6">
    <location>
        <begin position="1"/>
        <end position="28"/>
    </location>
</feature>
<keyword evidence="6" id="KW-0732">Signal</keyword>
<name>A0A5C7DPL5_9BACT</name>
<evidence type="ECO:0000259" key="7">
    <source>
        <dbReference type="PROSITE" id="PS50106"/>
    </source>
</evidence>
<dbReference type="InterPro" id="IPR005151">
    <property type="entry name" value="Tail-specific_protease"/>
</dbReference>
<protein>
    <submittedName>
        <fullName evidence="8">S41 family peptidase</fullName>
    </submittedName>
</protein>
<dbReference type="SMART" id="SM00228">
    <property type="entry name" value="PDZ"/>
    <property type="match status" value="1"/>
</dbReference>
<dbReference type="Gene3D" id="2.30.42.10">
    <property type="match status" value="1"/>
</dbReference>
<evidence type="ECO:0000256" key="4">
    <source>
        <dbReference type="ARBA" id="ARBA00022825"/>
    </source>
</evidence>
<dbReference type="GO" id="GO:0008236">
    <property type="term" value="F:serine-type peptidase activity"/>
    <property type="evidence" value="ECO:0007669"/>
    <property type="project" value="UniProtKB-KW"/>
</dbReference>